<sequence length="210" mass="21982">MSDPDEQGESPDGGATESADEPAAKGAEAPPEGAGTDAGSDSGDEQPDIDSDEQAVIPSDIDPDEVEAEAGADDPDNTEESDETTDESADEGPSQAAEPESMAADDSPTVAKAGEMYVSVVRSLTNAQIRKHGGESELGRDHFEQYDLAEHFDATMEQMGVGSDLDPHEALLFATILSMGDGLTRETDVLDRQIERLLDKAMGVGQEVAA</sequence>
<evidence type="ECO:0000256" key="1">
    <source>
        <dbReference type="SAM" id="MobiDB-lite"/>
    </source>
</evidence>
<evidence type="ECO:0000313" key="2">
    <source>
        <dbReference type="EMBL" id="MFC7069498.1"/>
    </source>
</evidence>
<feature type="compositionally biased region" description="Acidic residues" evidence="1">
    <location>
        <begin position="42"/>
        <end position="53"/>
    </location>
</feature>
<feature type="region of interest" description="Disordered" evidence="1">
    <location>
        <begin position="1"/>
        <end position="107"/>
    </location>
</feature>
<name>A0ABD5WCP7_9EURY</name>
<evidence type="ECO:0000313" key="3">
    <source>
        <dbReference type="Proteomes" id="UP001596461"/>
    </source>
</evidence>
<accession>A0ABD5WCP7</accession>
<gene>
    <name evidence="2" type="ORF">ACFQL9_07590</name>
</gene>
<keyword evidence="3" id="KW-1185">Reference proteome</keyword>
<proteinExistence type="predicted"/>
<feature type="compositionally biased region" description="Acidic residues" evidence="1">
    <location>
        <begin position="61"/>
        <end position="90"/>
    </location>
</feature>
<feature type="compositionally biased region" description="Low complexity" evidence="1">
    <location>
        <begin position="24"/>
        <end position="41"/>
    </location>
</feature>
<protein>
    <submittedName>
        <fullName evidence="2">Uncharacterized protein</fullName>
    </submittedName>
</protein>
<dbReference type="GeneID" id="81125250"/>
<reference evidence="2 3" key="1">
    <citation type="journal article" date="2019" name="Int. J. Syst. Evol. Microbiol.">
        <title>The Global Catalogue of Microorganisms (GCM) 10K type strain sequencing project: providing services to taxonomists for standard genome sequencing and annotation.</title>
        <authorList>
            <consortium name="The Broad Institute Genomics Platform"/>
            <consortium name="The Broad Institute Genome Sequencing Center for Infectious Disease"/>
            <person name="Wu L."/>
            <person name="Ma J."/>
        </authorList>
    </citation>
    <scope>NUCLEOTIDE SEQUENCE [LARGE SCALE GENOMIC DNA]</scope>
    <source>
        <strain evidence="2 3">DT31</strain>
    </source>
</reference>
<dbReference type="EMBL" id="JBHTAH010000005">
    <property type="protein sequence ID" value="MFC7069498.1"/>
    <property type="molecule type" value="Genomic_DNA"/>
</dbReference>
<dbReference type="RefSeq" id="WP_284030417.1">
    <property type="nucleotide sequence ID" value="NZ_CP126154.1"/>
</dbReference>
<organism evidence="2 3">
    <name type="scientific">Halobaculum lipolyticum</name>
    <dbReference type="NCBI Taxonomy" id="3032001"/>
    <lineage>
        <taxon>Archaea</taxon>
        <taxon>Methanobacteriati</taxon>
        <taxon>Methanobacteriota</taxon>
        <taxon>Stenosarchaea group</taxon>
        <taxon>Halobacteria</taxon>
        <taxon>Halobacteriales</taxon>
        <taxon>Haloferacaceae</taxon>
        <taxon>Halobaculum</taxon>
    </lineage>
</organism>
<dbReference type="AlphaFoldDB" id="A0ABD5WCP7"/>
<comment type="caution">
    <text evidence="2">The sequence shown here is derived from an EMBL/GenBank/DDBJ whole genome shotgun (WGS) entry which is preliminary data.</text>
</comment>
<dbReference type="Proteomes" id="UP001596461">
    <property type="component" value="Unassembled WGS sequence"/>
</dbReference>